<keyword evidence="3 5" id="KW-0326">Glycosidase</keyword>
<dbReference type="GO" id="GO:0004556">
    <property type="term" value="F:alpha-amylase activity"/>
    <property type="evidence" value="ECO:0007669"/>
    <property type="project" value="TreeGrafter"/>
</dbReference>
<dbReference type="PANTHER" id="PTHR10357">
    <property type="entry name" value="ALPHA-AMYLASE FAMILY MEMBER"/>
    <property type="match status" value="1"/>
</dbReference>
<dbReference type="AlphaFoldDB" id="A0A449BIQ3"/>
<dbReference type="InterPro" id="IPR006047">
    <property type="entry name" value="GH13_cat_dom"/>
</dbReference>
<evidence type="ECO:0000259" key="4">
    <source>
        <dbReference type="SMART" id="SM00642"/>
    </source>
</evidence>
<dbReference type="FunFam" id="3.20.20.80:FF:000064">
    <property type="entry name" value="Oligo-1,6-glucosidase"/>
    <property type="match status" value="1"/>
</dbReference>
<dbReference type="STRING" id="1408416.GCA_000702765_01064"/>
<evidence type="ECO:0000256" key="3">
    <source>
        <dbReference type="ARBA" id="ARBA00023295"/>
    </source>
</evidence>
<dbReference type="SUPFAM" id="SSF51445">
    <property type="entry name" value="(Trans)glycosidases"/>
    <property type="match status" value="1"/>
</dbReference>
<proteinExistence type="inferred from homology"/>
<dbReference type="KEGG" id="ahk:NCTC10172_00354"/>
<reference evidence="5 6" key="1">
    <citation type="submission" date="2019-01" db="EMBL/GenBank/DDBJ databases">
        <authorList>
            <consortium name="Pathogen Informatics"/>
        </authorList>
    </citation>
    <scope>NUCLEOTIDE SEQUENCE [LARGE SCALE GENOMIC DNA]</scope>
    <source>
        <strain evidence="5 6">NCTC10172</strain>
    </source>
</reference>
<dbReference type="Gene3D" id="3.90.400.10">
    <property type="entry name" value="Oligo-1,6-glucosidase, Domain 2"/>
    <property type="match status" value="1"/>
</dbReference>
<dbReference type="SUPFAM" id="SSF51011">
    <property type="entry name" value="Glycosyl hydrolase domain"/>
    <property type="match status" value="1"/>
</dbReference>
<dbReference type="SMART" id="SM00642">
    <property type="entry name" value="Aamy"/>
    <property type="match status" value="1"/>
</dbReference>
<evidence type="ECO:0000256" key="2">
    <source>
        <dbReference type="ARBA" id="ARBA00022801"/>
    </source>
</evidence>
<feature type="domain" description="Glycosyl hydrolase family 13 catalytic" evidence="4">
    <location>
        <begin position="12"/>
        <end position="421"/>
    </location>
</feature>
<dbReference type="FunFam" id="3.90.400.10:FF:000002">
    <property type="entry name" value="Sucrose isomerase"/>
    <property type="match status" value="1"/>
</dbReference>
<dbReference type="Pfam" id="PF23915">
    <property type="entry name" value="SusG_C"/>
    <property type="match status" value="1"/>
</dbReference>
<dbReference type="GO" id="GO:0009313">
    <property type="term" value="P:oligosaccharide catabolic process"/>
    <property type="evidence" value="ECO:0007669"/>
    <property type="project" value="TreeGrafter"/>
</dbReference>
<dbReference type="InterPro" id="IPR017853">
    <property type="entry name" value="GH"/>
</dbReference>
<comment type="similarity">
    <text evidence="1">Belongs to the glycosyl hydrolase 13 family.</text>
</comment>
<evidence type="ECO:0000313" key="5">
    <source>
        <dbReference type="EMBL" id="VEU82344.1"/>
    </source>
</evidence>
<accession>A0A449BIQ3</accession>
<dbReference type="Gene3D" id="3.20.20.80">
    <property type="entry name" value="Glycosidases"/>
    <property type="match status" value="1"/>
</dbReference>
<dbReference type="Proteomes" id="UP000290909">
    <property type="component" value="Chromosome"/>
</dbReference>
<sequence length="595" mass="70148">MKKWWMESVGYQIYIKSFFDSNNDGIGDLNGIYEKLDYLHLLGINLIWITPFYDSPMDDNGYDVRDYLSIANAYGTIDDFKKVLDKAHSLGIKVILDFVLNHTSDEHEWFLESRKSVDNPYRDYYIWQPPKYVNGVKREPTNWGSFFGSSAWKYDEQTNQYFMKIFSDKMPDLNWENPKVKEAMVNVGKWWLDLGVDGFRIDAVSHLEKAPFEDSKMGEGIVLDWFKFSNLPKVHDYLHYLYENLFKQYDAFTIGEVGGEAGIDQATRYARFGSEELSMVFNFDHNWCNNIHDITDLKDLKVRVLDLKKAIGKWQNSFKDNGWLPLNWLNHDQPRVVSHYGNLAYHEKSAKMLANLMYLGRGTPFIYQGEEIGMTSYPFTSPTEFNDISTITGYNNWVKNEPDKKDYILKKMGLTSRDNPRTMMQWSSEEFAGFSKVKPWFLVNPNYKEINVFDQINDENSIFSYYQKLISLRRFSKYKDLITYGSYDMLIENDPIIFAYERTLNQEKMIVINSFSTNEESFDLTGYEIEDIIIHNYDKLTIDNNKIILKPYEAIAIKVKETKWEQVEYYYIFHHYHLIMVLVLLGKKLITLLTS</sequence>
<evidence type="ECO:0000256" key="1">
    <source>
        <dbReference type="ARBA" id="ARBA00008061"/>
    </source>
</evidence>
<dbReference type="CDD" id="cd11333">
    <property type="entry name" value="AmyAc_SI_OligoGlu_DGase"/>
    <property type="match status" value="1"/>
</dbReference>
<dbReference type="InterPro" id="IPR013780">
    <property type="entry name" value="Glyco_hydro_b"/>
</dbReference>
<keyword evidence="6" id="KW-1185">Reference proteome</keyword>
<dbReference type="GO" id="GO:0004574">
    <property type="term" value="F:oligo-1,6-glucosidase activity"/>
    <property type="evidence" value="ECO:0007669"/>
    <property type="project" value="UniProtKB-EC"/>
</dbReference>
<dbReference type="PANTHER" id="PTHR10357:SF179">
    <property type="entry name" value="NEUTRAL AND BASIC AMINO ACID TRANSPORT PROTEIN RBAT"/>
    <property type="match status" value="1"/>
</dbReference>
<dbReference type="InterPro" id="IPR045857">
    <property type="entry name" value="O16G_dom_2"/>
</dbReference>
<dbReference type="FunFam" id="2.60.40.1180:FF:000007">
    <property type="entry name" value="Sucrose isomerase"/>
    <property type="match status" value="1"/>
</dbReference>
<name>A0A449BIQ3_9MOLU</name>
<evidence type="ECO:0000313" key="6">
    <source>
        <dbReference type="Proteomes" id="UP000290909"/>
    </source>
</evidence>
<dbReference type="EMBL" id="LR215050">
    <property type="protein sequence ID" value="VEU82344.1"/>
    <property type="molecule type" value="Genomic_DNA"/>
</dbReference>
<dbReference type="EC" id="3.2.1.10" evidence="5"/>
<dbReference type="Pfam" id="PF00128">
    <property type="entry name" value="Alpha-amylase"/>
    <property type="match status" value="1"/>
</dbReference>
<dbReference type="InterPro" id="IPR056300">
    <property type="entry name" value="SusG-like_C"/>
</dbReference>
<protein>
    <submittedName>
        <fullName evidence="5">Oligo-1,6-glucosidase</fullName>
        <ecNumber evidence="5">3.2.1.10</ecNumber>
    </submittedName>
</protein>
<keyword evidence="2 5" id="KW-0378">Hydrolase</keyword>
<gene>
    <name evidence="5" type="primary">malL_1</name>
    <name evidence="5" type="ORF">NCTC10172_00354</name>
</gene>
<dbReference type="Gene3D" id="2.60.40.1180">
    <property type="entry name" value="Golgi alpha-mannosidase II"/>
    <property type="match status" value="1"/>
</dbReference>
<organism evidence="5 6">
    <name type="scientific">Acholeplasma hippikon</name>
    <dbReference type="NCBI Taxonomy" id="264636"/>
    <lineage>
        <taxon>Bacteria</taxon>
        <taxon>Bacillati</taxon>
        <taxon>Mycoplasmatota</taxon>
        <taxon>Mollicutes</taxon>
        <taxon>Acholeplasmatales</taxon>
        <taxon>Acholeplasmataceae</taxon>
        <taxon>Acholeplasma</taxon>
    </lineage>
</organism>